<name>K3WLT5_GLOUD</name>
<keyword evidence="3" id="KW-1185">Reference proteome</keyword>
<sequence length="204" mass="22143">MAASIYRGSSPSRFQFAGPTHYTSTVVEQTPMGGGGPMQLRYNSFAIDGHQVPLPSTPPTRGNNQSSNNSGMGHLNLATPPPGATLGLLNGSHAMGKPLYMHHHQQASSASNQQRQSSPIYSSAPSPLFVNPLLAKSYQQHMERQMHLMQTQQPTELLMVSPGLPTPLELSIYENKQPTGFLHVTVGNQTVEFLDGVANMPRKR</sequence>
<organism evidence="2 3">
    <name type="scientific">Globisporangium ultimum (strain ATCC 200006 / CBS 805.95 / DAOM BR144)</name>
    <name type="common">Pythium ultimum</name>
    <dbReference type="NCBI Taxonomy" id="431595"/>
    <lineage>
        <taxon>Eukaryota</taxon>
        <taxon>Sar</taxon>
        <taxon>Stramenopiles</taxon>
        <taxon>Oomycota</taxon>
        <taxon>Peronosporomycetes</taxon>
        <taxon>Pythiales</taxon>
        <taxon>Pythiaceae</taxon>
        <taxon>Globisporangium</taxon>
    </lineage>
</organism>
<dbReference type="EMBL" id="GL376573">
    <property type="status" value="NOT_ANNOTATED_CDS"/>
    <property type="molecule type" value="Genomic_DNA"/>
</dbReference>
<reference evidence="3" key="1">
    <citation type="journal article" date="2010" name="Genome Biol.">
        <title>Genome sequence of the necrotrophic plant pathogen Pythium ultimum reveals original pathogenicity mechanisms and effector repertoire.</title>
        <authorList>
            <person name="Levesque C.A."/>
            <person name="Brouwer H."/>
            <person name="Cano L."/>
            <person name="Hamilton J.P."/>
            <person name="Holt C."/>
            <person name="Huitema E."/>
            <person name="Raffaele S."/>
            <person name="Robideau G.P."/>
            <person name="Thines M."/>
            <person name="Win J."/>
            <person name="Zerillo M.M."/>
            <person name="Beakes G.W."/>
            <person name="Boore J.L."/>
            <person name="Busam D."/>
            <person name="Dumas B."/>
            <person name="Ferriera S."/>
            <person name="Fuerstenberg S.I."/>
            <person name="Gachon C.M."/>
            <person name="Gaulin E."/>
            <person name="Govers F."/>
            <person name="Grenville-Briggs L."/>
            <person name="Horner N."/>
            <person name="Hostetler J."/>
            <person name="Jiang R.H."/>
            <person name="Johnson J."/>
            <person name="Krajaejun T."/>
            <person name="Lin H."/>
            <person name="Meijer H.J."/>
            <person name="Moore B."/>
            <person name="Morris P."/>
            <person name="Phuntmart V."/>
            <person name="Puiu D."/>
            <person name="Shetty J."/>
            <person name="Stajich J.E."/>
            <person name="Tripathy S."/>
            <person name="Wawra S."/>
            <person name="van West P."/>
            <person name="Whitty B.R."/>
            <person name="Coutinho P.M."/>
            <person name="Henrissat B."/>
            <person name="Martin F."/>
            <person name="Thomas P.D."/>
            <person name="Tyler B.M."/>
            <person name="De Vries R.P."/>
            <person name="Kamoun S."/>
            <person name="Yandell M."/>
            <person name="Tisserat N."/>
            <person name="Buell C.R."/>
        </authorList>
    </citation>
    <scope>NUCLEOTIDE SEQUENCE</scope>
    <source>
        <strain evidence="3">DAOM:BR144</strain>
    </source>
</reference>
<dbReference type="HOGENOM" id="CLU_1589670_0_0_1"/>
<evidence type="ECO:0000313" key="3">
    <source>
        <dbReference type="Proteomes" id="UP000019132"/>
    </source>
</evidence>
<evidence type="ECO:0000256" key="1">
    <source>
        <dbReference type="SAM" id="MobiDB-lite"/>
    </source>
</evidence>
<evidence type="ECO:0000313" key="2">
    <source>
        <dbReference type="EnsemblProtists" id="PYU1_T005927"/>
    </source>
</evidence>
<reference evidence="2" key="3">
    <citation type="submission" date="2015-02" db="UniProtKB">
        <authorList>
            <consortium name="EnsemblProtists"/>
        </authorList>
    </citation>
    <scope>IDENTIFICATION</scope>
    <source>
        <strain evidence="2">DAOM BR144</strain>
    </source>
</reference>
<feature type="compositionally biased region" description="Low complexity" evidence="1">
    <location>
        <begin position="106"/>
        <end position="118"/>
    </location>
</feature>
<dbReference type="eggNOG" id="ENOG502SUEA">
    <property type="taxonomic scope" value="Eukaryota"/>
</dbReference>
<feature type="region of interest" description="Disordered" evidence="1">
    <location>
        <begin position="49"/>
        <end position="124"/>
    </location>
</feature>
<dbReference type="AlphaFoldDB" id="K3WLT5"/>
<dbReference type="OMA" id="PFSAHTH"/>
<dbReference type="EnsemblProtists" id="PYU1_T005927">
    <property type="protein sequence ID" value="PYU1_T005927"/>
    <property type="gene ID" value="PYU1_G005915"/>
</dbReference>
<proteinExistence type="predicted"/>
<reference evidence="3" key="2">
    <citation type="submission" date="2010-04" db="EMBL/GenBank/DDBJ databases">
        <authorList>
            <person name="Buell R."/>
            <person name="Hamilton J."/>
            <person name="Hostetler J."/>
        </authorList>
    </citation>
    <scope>NUCLEOTIDE SEQUENCE [LARGE SCALE GENOMIC DNA]</scope>
    <source>
        <strain evidence="3">DAOM:BR144</strain>
    </source>
</reference>
<dbReference type="Proteomes" id="UP000019132">
    <property type="component" value="Unassembled WGS sequence"/>
</dbReference>
<dbReference type="InParanoid" id="K3WLT5"/>
<accession>K3WLT5</accession>
<dbReference type="VEuPathDB" id="FungiDB:PYU1_G005915"/>
<feature type="compositionally biased region" description="Low complexity" evidence="1">
    <location>
        <begin position="62"/>
        <end position="73"/>
    </location>
</feature>
<protein>
    <submittedName>
        <fullName evidence="2">Uncharacterized protein</fullName>
    </submittedName>
</protein>